<sequence>MLALTLLVLIFIQCNFLISEAALGFDTYPSVSTAKFNCLKNAGHSFFIARIYRSLGQVDDIGIQNILTARAAGFSDVDGYIFPCFSTQCYNISATQQVNAALNGLRSKNATVGRIWLDIEIFAWPKNQTTNQAWILEMGNAVINAGYPLGIYTNIQHWKSIVGLDWAGVSSYPLWWPKYNDVQDLTTGWVDFGGWKAPTIHQLTGTSNQCGIGFDKNFK</sequence>
<evidence type="ECO:0000313" key="2">
    <source>
        <dbReference type="WBParaSite" id="PS1159_v2.g3654.t1"/>
    </source>
</evidence>
<evidence type="ECO:0000313" key="1">
    <source>
        <dbReference type="Proteomes" id="UP000887580"/>
    </source>
</evidence>
<name>A0AC35GBI0_9BILA</name>
<organism evidence="1 2">
    <name type="scientific">Panagrolaimus sp. PS1159</name>
    <dbReference type="NCBI Taxonomy" id="55785"/>
    <lineage>
        <taxon>Eukaryota</taxon>
        <taxon>Metazoa</taxon>
        <taxon>Ecdysozoa</taxon>
        <taxon>Nematoda</taxon>
        <taxon>Chromadorea</taxon>
        <taxon>Rhabditida</taxon>
        <taxon>Tylenchina</taxon>
        <taxon>Panagrolaimomorpha</taxon>
        <taxon>Panagrolaimoidea</taxon>
        <taxon>Panagrolaimidae</taxon>
        <taxon>Panagrolaimus</taxon>
    </lineage>
</organism>
<dbReference type="WBParaSite" id="PS1159_v2.g3654.t1">
    <property type="protein sequence ID" value="PS1159_v2.g3654.t1"/>
    <property type="gene ID" value="PS1159_v2.g3654"/>
</dbReference>
<proteinExistence type="predicted"/>
<accession>A0AC35GBI0</accession>
<protein>
    <submittedName>
        <fullName evidence="2">Lysozyme</fullName>
    </submittedName>
</protein>
<dbReference type="Proteomes" id="UP000887580">
    <property type="component" value="Unplaced"/>
</dbReference>
<reference evidence="2" key="1">
    <citation type="submission" date="2022-11" db="UniProtKB">
        <authorList>
            <consortium name="WormBaseParasite"/>
        </authorList>
    </citation>
    <scope>IDENTIFICATION</scope>
</reference>